<dbReference type="EMBL" id="LXQA011330275">
    <property type="protein sequence ID" value="MCI93481.1"/>
    <property type="molecule type" value="Genomic_DNA"/>
</dbReference>
<comment type="caution">
    <text evidence="2">The sequence shown here is derived from an EMBL/GenBank/DDBJ whole genome shotgun (WGS) entry which is preliminary data.</text>
</comment>
<sequence length="56" mass="6499">MMQVLQQQKAEQPPPVQPQPQPNQGVQPHVPRGNPVFREFCRMNPPTFEGQYEPME</sequence>
<dbReference type="AlphaFoldDB" id="A0A392W2N3"/>
<feature type="compositionally biased region" description="Low complexity" evidence="1">
    <location>
        <begin position="1"/>
        <end position="11"/>
    </location>
</feature>
<feature type="compositionally biased region" description="Pro residues" evidence="1">
    <location>
        <begin position="12"/>
        <end position="21"/>
    </location>
</feature>
<reference evidence="2 3" key="1">
    <citation type="journal article" date="2018" name="Front. Plant Sci.">
        <title>Red Clover (Trifolium pratense) and Zigzag Clover (T. medium) - A Picture of Genomic Similarities and Differences.</title>
        <authorList>
            <person name="Dluhosova J."/>
            <person name="Istvanek J."/>
            <person name="Nedelnik J."/>
            <person name="Repkova J."/>
        </authorList>
    </citation>
    <scope>NUCLEOTIDE SEQUENCE [LARGE SCALE GENOMIC DNA]</scope>
    <source>
        <strain evidence="3">cv. 10/8</strain>
        <tissue evidence="2">Leaf</tissue>
    </source>
</reference>
<evidence type="ECO:0000256" key="1">
    <source>
        <dbReference type="SAM" id="MobiDB-lite"/>
    </source>
</evidence>
<proteinExistence type="predicted"/>
<accession>A0A392W2N3</accession>
<organism evidence="2 3">
    <name type="scientific">Trifolium medium</name>
    <dbReference type="NCBI Taxonomy" id="97028"/>
    <lineage>
        <taxon>Eukaryota</taxon>
        <taxon>Viridiplantae</taxon>
        <taxon>Streptophyta</taxon>
        <taxon>Embryophyta</taxon>
        <taxon>Tracheophyta</taxon>
        <taxon>Spermatophyta</taxon>
        <taxon>Magnoliopsida</taxon>
        <taxon>eudicotyledons</taxon>
        <taxon>Gunneridae</taxon>
        <taxon>Pentapetalae</taxon>
        <taxon>rosids</taxon>
        <taxon>fabids</taxon>
        <taxon>Fabales</taxon>
        <taxon>Fabaceae</taxon>
        <taxon>Papilionoideae</taxon>
        <taxon>50 kb inversion clade</taxon>
        <taxon>NPAAA clade</taxon>
        <taxon>Hologalegina</taxon>
        <taxon>IRL clade</taxon>
        <taxon>Trifolieae</taxon>
        <taxon>Trifolium</taxon>
    </lineage>
</organism>
<dbReference type="Proteomes" id="UP000265520">
    <property type="component" value="Unassembled WGS sequence"/>
</dbReference>
<feature type="compositionally biased region" description="Low complexity" evidence="1">
    <location>
        <begin position="22"/>
        <end position="31"/>
    </location>
</feature>
<feature type="region of interest" description="Disordered" evidence="1">
    <location>
        <begin position="1"/>
        <end position="56"/>
    </location>
</feature>
<name>A0A392W2N3_9FABA</name>
<keyword evidence="3" id="KW-1185">Reference proteome</keyword>
<evidence type="ECO:0000313" key="3">
    <source>
        <dbReference type="Proteomes" id="UP000265520"/>
    </source>
</evidence>
<evidence type="ECO:0000313" key="2">
    <source>
        <dbReference type="EMBL" id="MCI93481.1"/>
    </source>
</evidence>
<protein>
    <submittedName>
        <fullName evidence="2">Uncharacterized protein</fullName>
    </submittedName>
</protein>
<feature type="non-terminal residue" evidence="2">
    <location>
        <position position="56"/>
    </location>
</feature>